<dbReference type="AlphaFoldDB" id="A0A137RJ27"/>
<dbReference type="OrthoDB" id="1442602at2"/>
<dbReference type="RefSeq" id="WP_045080989.1">
    <property type="nucleotide sequence ID" value="NZ_JRWG01000003.1"/>
</dbReference>
<reference evidence="2" key="1">
    <citation type="submission" date="2014-10" db="EMBL/GenBank/DDBJ databases">
        <title>Genome sequencing of Vitellibacter sp. D-24.</title>
        <authorList>
            <person name="Thevarajoo S."/>
            <person name="Selvaratnam C."/>
            <person name="Goh K.M."/>
            <person name="Chong C.S."/>
        </authorList>
    </citation>
    <scope>NUCLEOTIDE SEQUENCE [LARGE SCALE GENOMIC DNA]</scope>
    <source>
        <strain evidence="2">D-24</strain>
    </source>
</reference>
<organism evidence="1 2">
    <name type="scientific">Aequorivita aquimaris</name>
    <dbReference type="NCBI Taxonomy" id="1548749"/>
    <lineage>
        <taxon>Bacteria</taxon>
        <taxon>Pseudomonadati</taxon>
        <taxon>Bacteroidota</taxon>
        <taxon>Flavobacteriia</taxon>
        <taxon>Flavobacteriales</taxon>
        <taxon>Flavobacteriaceae</taxon>
        <taxon>Aequorivita</taxon>
    </lineage>
</organism>
<proteinExistence type="predicted"/>
<gene>
    <name evidence="1" type="ORF">LS48_06655</name>
</gene>
<sequence>MKIENHPNFVVLEDEKDDIIDFASFIESQVPSKYKGQNVVLNLLKYEDLELPQLLQFLKTSNLHRKTKQSFVIVNDAIDFDDVPFEMIVVPTLQEAGDIIEMEEIERDLGF</sequence>
<protein>
    <submittedName>
        <fullName evidence="1">Ribonuclease Z</fullName>
    </submittedName>
</protein>
<dbReference type="PATRIC" id="fig|1548749.3.peg.1410"/>
<accession>A0A137RJ27</accession>
<keyword evidence="2" id="KW-1185">Reference proteome</keyword>
<evidence type="ECO:0000313" key="1">
    <source>
        <dbReference type="EMBL" id="KXO00144.1"/>
    </source>
</evidence>
<reference evidence="1 2" key="2">
    <citation type="journal article" date="2016" name="Int. J. Syst. Evol. Microbiol.">
        <title>Vitellibacter aquimaris sp. nov., a marine bacterium isolated from seawater.</title>
        <authorList>
            <person name="Thevarajoo S."/>
            <person name="Selvaratnam C."/>
            <person name="Goh K.M."/>
            <person name="Hong K.W."/>
            <person name="Chan X.Y."/>
            <person name="Chan K.G."/>
            <person name="Chong C.S."/>
        </authorList>
    </citation>
    <scope>NUCLEOTIDE SEQUENCE [LARGE SCALE GENOMIC DNA]</scope>
    <source>
        <strain evidence="1 2">D-24</strain>
    </source>
</reference>
<dbReference type="EMBL" id="JRWG01000003">
    <property type="protein sequence ID" value="KXO00144.1"/>
    <property type="molecule type" value="Genomic_DNA"/>
</dbReference>
<evidence type="ECO:0000313" key="2">
    <source>
        <dbReference type="Proteomes" id="UP000070138"/>
    </source>
</evidence>
<dbReference type="Proteomes" id="UP000070138">
    <property type="component" value="Unassembled WGS sequence"/>
</dbReference>
<comment type="caution">
    <text evidence="1">The sequence shown here is derived from an EMBL/GenBank/DDBJ whole genome shotgun (WGS) entry which is preliminary data.</text>
</comment>
<name>A0A137RJ27_9FLAO</name>
<dbReference type="STRING" id="1548749.LS48_06655"/>